<reference evidence="1" key="1">
    <citation type="submission" date="2021-06" db="EMBL/GenBank/DDBJ databases">
        <authorList>
            <person name="Kallberg Y."/>
            <person name="Tangrot J."/>
            <person name="Rosling A."/>
        </authorList>
    </citation>
    <scope>NUCLEOTIDE SEQUENCE</scope>
    <source>
        <strain evidence="1">MA461A</strain>
    </source>
</reference>
<organism evidence="1 2">
    <name type="scientific">Racocetra persica</name>
    <dbReference type="NCBI Taxonomy" id="160502"/>
    <lineage>
        <taxon>Eukaryota</taxon>
        <taxon>Fungi</taxon>
        <taxon>Fungi incertae sedis</taxon>
        <taxon>Mucoromycota</taxon>
        <taxon>Glomeromycotina</taxon>
        <taxon>Glomeromycetes</taxon>
        <taxon>Diversisporales</taxon>
        <taxon>Gigasporaceae</taxon>
        <taxon>Racocetra</taxon>
    </lineage>
</organism>
<proteinExistence type="predicted"/>
<evidence type="ECO:0000313" key="2">
    <source>
        <dbReference type="Proteomes" id="UP000789920"/>
    </source>
</evidence>
<feature type="non-terminal residue" evidence="1">
    <location>
        <position position="1"/>
    </location>
</feature>
<dbReference type="Proteomes" id="UP000789920">
    <property type="component" value="Unassembled WGS sequence"/>
</dbReference>
<dbReference type="EMBL" id="CAJVQC010075044">
    <property type="protein sequence ID" value="CAG8813526.1"/>
    <property type="molecule type" value="Genomic_DNA"/>
</dbReference>
<gene>
    <name evidence="1" type="ORF">RPERSI_LOCUS23789</name>
</gene>
<feature type="non-terminal residue" evidence="1">
    <location>
        <position position="57"/>
    </location>
</feature>
<evidence type="ECO:0000313" key="1">
    <source>
        <dbReference type="EMBL" id="CAG8813526.1"/>
    </source>
</evidence>
<keyword evidence="2" id="KW-1185">Reference proteome</keyword>
<sequence>QNITHISPLGISQHLSKMVKIVNAKKMINGFEDVFVVQKKFTYVDNDNLALLTKKTQ</sequence>
<comment type="caution">
    <text evidence="1">The sequence shown here is derived from an EMBL/GenBank/DDBJ whole genome shotgun (WGS) entry which is preliminary data.</text>
</comment>
<name>A0ACA9RVN5_9GLOM</name>
<protein>
    <submittedName>
        <fullName evidence="1">2959_t:CDS:1</fullName>
    </submittedName>
</protein>
<accession>A0ACA9RVN5</accession>